<feature type="non-terminal residue" evidence="1">
    <location>
        <position position="1"/>
    </location>
</feature>
<evidence type="ECO:0000313" key="1">
    <source>
        <dbReference type="EMBL" id="MEQ2161340.1"/>
    </source>
</evidence>
<sequence>HNPTPQSQPGDARFCQADITLTEWSTRATPTRRWVTGSKWRLSSWVLTCEQSESQDTSEQSWRMGSQLSSVSGPVDLKIILLSTHLVQDLVRNQEDQDCQKYHGNVGFY</sequence>
<name>A0ABV0MQI0_9TELE</name>
<dbReference type="EMBL" id="JAHRIO010010467">
    <property type="protein sequence ID" value="MEQ2161340.1"/>
    <property type="molecule type" value="Genomic_DNA"/>
</dbReference>
<gene>
    <name evidence="1" type="ORF">GOODEAATRI_008733</name>
</gene>
<comment type="caution">
    <text evidence="1">The sequence shown here is derived from an EMBL/GenBank/DDBJ whole genome shotgun (WGS) entry which is preliminary data.</text>
</comment>
<reference evidence="1 2" key="1">
    <citation type="submission" date="2021-06" db="EMBL/GenBank/DDBJ databases">
        <authorList>
            <person name="Palmer J.M."/>
        </authorList>
    </citation>
    <scope>NUCLEOTIDE SEQUENCE [LARGE SCALE GENOMIC DNA]</scope>
    <source>
        <strain evidence="1 2">GA_2019</strain>
        <tissue evidence="1">Muscle</tissue>
    </source>
</reference>
<organism evidence="1 2">
    <name type="scientific">Goodea atripinnis</name>
    <dbReference type="NCBI Taxonomy" id="208336"/>
    <lineage>
        <taxon>Eukaryota</taxon>
        <taxon>Metazoa</taxon>
        <taxon>Chordata</taxon>
        <taxon>Craniata</taxon>
        <taxon>Vertebrata</taxon>
        <taxon>Euteleostomi</taxon>
        <taxon>Actinopterygii</taxon>
        <taxon>Neopterygii</taxon>
        <taxon>Teleostei</taxon>
        <taxon>Neoteleostei</taxon>
        <taxon>Acanthomorphata</taxon>
        <taxon>Ovalentaria</taxon>
        <taxon>Atherinomorphae</taxon>
        <taxon>Cyprinodontiformes</taxon>
        <taxon>Goodeidae</taxon>
        <taxon>Goodea</taxon>
    </lineage>
</organism>
<proteinExistence type="predicted"/>
<evidence type="ECO:0000313" key="2">
    <source>
        <dbReference type="Proteomes" id="UP001476798"/>
    </source>
</evidence>
<dbReference type="Proteomes" id="UP001476798">
    <property type="component" value="Unassembled WGS sequence"/>
</dbReference>
<accession>A0ABV0MQI0</accession>
<keyword evidence="2" id="KW-1185">Reference proteome</keyword>
<protein>
    <submittedName>
        <fullName evidence="1">Uncharacterized protein</fullName>
    </submittedName>
</protein>